<gene>
    <name evidence="1" type="ORF">FPL22_11550</name>
</gene>
<comment type="caution">
    <text evidence="1">The sequence shown here is derived from an EMBL/GenBank/DDBJ whole genome shotgun (WGS) entry which is preliminary data.</text>
</comment>
<sequence length="482" mass="54831">MQGSPADSVQLTLEKRKRVDEVIEWFIKWEILVKPNKGDQFLESINDRRADHIDVLMNTISPVKAMERTASSILEILGGTQQIDSLTLAHLFASMTEVMRLAYSEYGADKALLDPVSEFHKASLEAFLSECSPQAIPACKAIKDVMFFMQTLCLHNTSIYVIDLPVGNTLFTKLLFRLLEDGGFKVKSVRAALSRNDRKTVGITRAEVLVDNLLSAQPQPNDVFIYIDEWVTGSNFNSICEVVKKGIPKECFFLPVALLADKAYKHPRFESFKRDHDKIIKNWGVNGAMFRVDIPPLNTLTQMEAYFFWADQDRLAGVRKMQVHGSLFSSIEESTMRLSFDREALTIAANLVADRIRKKSEHIDVAFLISRYPECYQDFMDCKDALRECVNEEELVKRTNSFESELRAVIDEYSKIIDKRPAKLAIELGMAYSMHHGSLDPSDRYYFKNHAARVEDLSGEMAVTHQIAFGFLWDLLNKSGPN</sequence>
<accession>A0A556QJC6</accession>
<dbReference type="OrthoDB" id="9856840at2"/>
<keyword evidence="2" id="KW-1185">Reference proteome</keyword>
<reference evidence="1 2" key="1">
    <citation type="submission" date="2019-07" db="EMBL/GenBank/DDBJ databases">
        <title>Description of 53C-WASEF.</title>
        <authorList>
            <person name="Pitt A."/>
            <person name="Hahn M.W."/>
        </authorList>
    </citation>
    <scope>NUCLEOTIDE SEQUENCE [LARGE SCALE GENOMIC DNA]</scope>
    <source>
        <strain evidence="1 2">53C-WASEF</strain>
    </source>
</reference>
<dbReference type="EMBL" id="VMBG01000002">
    <property type="protein sequence ID" value="TSJ76753.1"/>
    <property type="molecule type" value="Genomic_DNA"/>
</dbReference>
<evidence type="ECO:0000313" key="1">
    <source>
        <dbReference type="EMBL" id="TSJ76753.1"/>
    </source>
</evidence>
<dbReference type="RefSeq" id="WP_144230510.1">
    <property type="nucleotide sequence ID" value="NZ_CBCRVV010000009.1"/>
</dbReference>
<name>A0A556QJC6_9BACT</name>
<dbReference type="AlphaFoldDB" id="A0A556QJC6"/>
<evidence type="ECO:0000313" key="2">
    <source>
        <dbReference type="Proteomes" id="UP000315648"/>
    </source>
</evidence>
<proteinExistence type="predicted"/>
<dbReference type="Proteomes" id="UP000315648">
    <property type="component" value="Unassembled WGS sequence"/>
</dbReference>
<organism evidence="1 2">
    <name type="scientific">Rariglobus hedericola</name>
    <dbReference type="NCBI Taxonomy" id="2597822"/>
    <lineage>
        <taxon>Bacteria</taxon>
        <taxon>Pseudomonadati</taxon>
        <taxon>Verrucomicrobiota</taxon>
        <taxon>Opitutia</taxon>
        <taxon>Opitutales</taxon>
        <taxon>Opitutaceae</taxon>
        <taxon>Rariglobus</taxon>
    </lineage>
</organism>
<protein>
    <submittedName>
        <fullName evidence="1">Uncharacterized protein</fullName>
    </submittedName>
</protein>